<evidence type="ECO:0000313" key="1">
    <source>
        <dbReference type="EMBL" id="KFQ91851.1"/>
    </source>
</evidence>
<dbReference type="AlphaFoldDB" id="A0A091UMJ9"/>
<keyword evidence="2" id="KW-1185">Reference proteome</keyword>
<dbReference type="EMBL" id="KL409758">
    <property type="protein sequence ID" value="KFQ91851.1"/>
    <property type="molecule type" value="Genomic_DNA"/>
</dbReference>
<dbReference type="STRING" id="128390.A0A091UMJ9"/>
<feature type="non-terminal residue" evidence="1">
    <location>
        <position position="200"/>
    </location>
</feature>
<protein>
    <submittedName>
        <fullName evidence="1">Uncharacterized protein</fullName>
    </submittedName>
</protein>
<proteinExistence type="predicted"/>
<gene>
    <name evidence="1" type="ORF">Y956_05939</name>
</gene>
<organism evidence="1 2">
    <name type="scientific">Nipponia nippon</name>
    <name type="common">Crested ibis</name>
    <name type="synonym">Ibis nippon</name>
    <dbReference type="NCBI Taxonomy" id="128390"/>
    <lineage>
        <taxon>Eukaryota</taxon>
        <taxon>Metazoa</taxon>
        <taxon>Chordata</taxon>
        <taxon>Craniata</taxon>
        <taxon>Vertebrata</taxon>
        <taxon>Euteleostomi</taxon>
        <taxon>Archelosauria</taxon>
        <taxon>Archosauria</taxon>
        <taxon>Dinosauria</taxon>
        <taxon>Saurischia</taxon>
        <taxon>Theropoda</taxon>
        <taxon>Coelurosauria</taxon>
        <taxon>Aves</taxon>
        <taxon>Neognathae</taxon>
        <taxon>Neoaves</taxon>
        <taxon>Aequornithes</taxon>
        <taxon>Pelecaniformes</taxon>
        <taxon>Threskiornithidae</taxon>
        <taxon>Nipponia</taxon>
    </lineage>
</organism>
<reference evidence="1 2" key="1">
    <citation type="submission" date="2014-04" db="EMBL/GenBank/DDBJ databases">
        <title>Genome evolution of avian class.</title>
        <authorList>
            <person name="Zhang G."/>
            <person name="Li C."/>
        </authorList>
    </citation>
    <scope>NUCLEOTIDE SEQUENCE [LARGE SCALE GENOMIC DNA]</scope>
    <source>
        <strain evidence="1">BGI_Y956</strain>
    </source>
</reference>
<evidence type="ECO:0000313" key="2">
    <source>
        <dbReference type="Proteomes" id="UP000053283"/>
    </source>
</evidence>
<feature type="non-terminal residue" evidence="1">
    <location>
        <position position="1"/>
    </location>
</feature>
<accession>A0A091UMJ9</accession>
<name>A0A091UMJ9_NIPNI</name>
<dbReference type="Proteomes" id="UP000053283">
    <property type="component" value="Unassembled WGS sequence"/>
</dbReference>
<sequence>LASEDQPLLIGGDPLLVLDLGLDVLNGVAGLNLQGDGLAGQGLHEDLHATSETQHQVQGGFLLDVVVGEGAPILQLLASEDQPLLIGGDPLLVLDLGLDVLNGVAGLNLQGDGLAGQGLHEDLHATSETQHQVQGGFLLDVVVGEGAPILQLLASEDQPLLIGGDPLLVLDLGLDVLNGVAGLNLQGDGLAGQRLHEDLH</sequence>